<evidence type="ECO:0000256" key="4">
    <source>
        <dbReference type="ARBA" id="ARBA00022857"/>
    </source>
</evidence>
<sequence length="352" mass="38622">MSIAAARTGTWITSAAKNIILNPVLTGPLLWLLTKAPVGYRSSFIDILGPLMNTANSTRFVNHLKIAFALGIIRGLNWAFNLWALAKWSTKKTNWVWNEEIAIVTGGCRGIGMLIVDGLVTRGVKVVILDVSDLPARFQSHKQIMYFQCDITKESTVMEVAMNVKDSLGTPTVLVNNAGICGNKTILDTSEEYLHRIFDVNILAHFYTVKAFLPDMLKARKGHIVTIASGAGFITVANMVDYCATKAAALSFHEGLGQELKHRYCVPEVLTTCVHPHWTKTPMLNAFEDSLIATKQFILKPETTADAVVKQIISGKSGQLIIPEAFSLASALRGLPHWLQEGFRDSLGKSVV</sequence>
<comment type="subcellular location">
    <subcellularLocation>
        <location evidence="1">Membrane</location>
        <topology evidence="1">Multi-pass membrane protein</topology>
    </subcellularLocation>
</comment>
<organism evidence="13 14">
    <name type="scientific">Pseudovirgaria hyperparasitica</name>
    <dbReference type="NCBI Taxonomy" id="470096"/>
    <lineage>
        <taxon>Eukaryota</taxon>
        <taxon>Fungi</taxon>
        <taxon>Dikarya</taxon>
        <taxon>Ascomycota</taxon>
        <taxon>Pezizomycotina</taxon>
        <taxon>Dothideomycetes</taxon>
        <taxon>Dothideomycetes incertae sedis</taxon>
        <taxon>Acrospermales</taxon>
        <taxon>Acrospermaceae</taxon>
        <taxon>Pseudovirgaria</taxon>
    </lineage>
</organism>
<evidence type="ECO:0000256" key="12">
    <source>
        <dbReference type="RuleBase" id="RU000363"/>
    </source>
</evidence>
<dbReference type="InterPro" id="IPR036291">
    <property type="entry name" value="NAD(P)-bd_dom_sf"/>
</dbReference>
<accession>A0A6A6VXP7</accession>
<protein>
    <recommendedName>
        <fullName evidence="10">Short-chain dehydrogenase/reductase 3</fullName>
    </recommendedName>
    <alternativeName>
        <fullName evidence="11">Retinal short-chain dehydrogenase/reductase 1</fullName>
    </alternativeName>
</protein>
<dbReference type="AlphaFoldDB" id="A0A6A6VXP7"/>
<dbReference type="InterPro" id="IPR020904">
    <property type="entry name" value="Sc_DH/Rdtase_CS"/>
</dbReference>
<dbReference type="PANTHER" id="PTHR24322">
    <property type="entry name" value="PKSB"/>
    <property type="match status" value="1"/>
</dbReference>
<keyword evidence="14" id="KW-1185">Reference proteome</keyword>
<evidence type="ECO:0000256" key="2">
    <source>
        <dbReference type="ARBA" id="ARBA00006484"/>
    </source>
</evidence>
<keyword evidence="3" id="KW-0812">Transmembrane</keyword>
<dbReference type="SUPFAM" id="SSF51735">
    <property type="entry name" value="NAD(P)-binding Rossmann-fold domains"/>
    <property type="match status" value="1"/>
</dbReference>
<keyword evidence="6" id="KW-0560">Oxidoreductase</keyword>
<proteinExistence type="inferred from homology"/>
<dbReference type="PANTHER" id="PTHR24322:SF736">
    <property type="entry name" value="RETINOL DEHYDROGENASE 10"/>
    <property type="match status" value="1"/>
</dbReference>
<comment type="similarity">
    <text evidence="2 12">Belongs to the short-chain dehydrogenases/reductases (SDR) family.</text>
</comment>
<evidence type="ECO:0000256" key="1">
    <source>
        <dbReference type="ARBA" id="ARBA00004141"/>
    </source>
</evidence>
<dbReference type="GO" id="GO:0052650">
    <property type="term" value="F:all-trans-retinol dehydrogenase (NADP+) activity"/>
    <property type="evidence" value="ECO:0007669"/>
    <property type="project" value="UniProtKB-ARBA"/>
</dbReference>
<dbReference type="CDD" id="cd05339">
    <property type="entry name" value="17beta-HSDXI-like_SDR_c"/>
    <property type="match status" value="1"/>
</dbReference>
<name>A0A6A6VXP7_9PEZI</name>
<keyword evidence="8" id="KW-0472">Membrane</keyword>
<dbReference type="PRINTS" id="PR00080">
    <property type="entry name" value="SDRFAMILY"/>
</dbReference>
<dbReference type="Pfam" id="PF00106">
    <property type="entry name" value="adh_short"/>
    <property type="match status" value="1"/>
</dbReference>
<dbReference type="InterPro" id="IPR002347">
    <property type="entry name" value="SDR_fam"/>
</dbReference>
<keyword evidence="4" id="KW-0521">NADP</keyword>
<evidence type="ECO:0000256" key="5">
    <source>
        <dbReference type="ARBA" id="ARBA00022989"/>
    </source>
</evidence>
<keyword evidence="7" id="KW-0443">Lipid metabolism</keyword>
<reference evidence="13" key="1">
    <citation type="journal article" date="2020" name="Stud. Mycol.">
        <title>101 Dothideomycetes genomes: a test case for predicting lifestyles and emergence of pathogens.</title>
        <authorList>
            <person name="Haridas S."/>
            <person name="Albert R."/>
            <person name="Binder M."/>
            <person name="Bloem J."/>
            <person name="Labutti K."/>
            <person name="Salamov A."/>
            <person name="Andreopoulos B."/>
            <person name="Baker S."/>
            <person name="Barry K."/>
            <person name="Bills G."/>
            <person name="Bluhm B."/>
            <person name="Cannon C."/>
            <person name="Castanera R."/>
            <person name="Culley D."/>
            <person name="Daum C."/>
            <person name="Ezra D."/>
            <person name="Gonzalez J."/>
            <person name="Henrissat B."/>
            <person name="Kuo A."/>
            <person name="Liang C."/>
            <person name="Lipzen A."/>
            <person name="Lutzoni F."/>
            <person name="Magnuson J."/>
            <person name="Mondo S."/>
            <person name="Nolan M."/>
            <person name="Ohm R."/>
            <person name="Pangilinan J."/>
            <person name="Park H.-J."/>
            <person name="Ramirez L."/>
            <person name="Alfaro M."/>
            <person name="Sun H."/>
            <person name="Tritt A."/>
            <person name="Yoshinaga Y."/>
            <person name="Zwiers L.-H."/>
            <person name="Turgeon B."/>
            <person name="Goodwin S."/>
            <person name="Spatafora J."/>
            <person name="Crous P."/>
            <person name="Grigoriev I."/>
        </authorList>
    </citation>
    <scope>NUCLEOTIDE SEQUENCE</scope>
    <source>
        <strain evidence="13">CBS 121739</strain>
    </source>
</reference>
<evidence type="ECO:0000256" key="9">
    <source>
        <dbReference type="ARBA" id="ARBA00059620"/>
    </source>
</evidence>
<dbReference type="PRINTS" id="PR00081">
    <property type="entry name" value="GDHRDH"/>
</dbReference>
<dbReference type="Gene3D" id="3.40.50.720">
    <property type="entry name" value="NAD(P)-binding Rossmann-like Domain"/>
    <property type="match status" value="1"/>
</dbReference>
<dbReference type="GO" id="GO:0016020">
    <property type="term" value="C:membrane"/>
    <property type="evidence" value="ECO:0007669"/>
    <property type="project" value="UniProtKB-SubCell"/>
</dbReference>
<evidence type="ECO:0000256" key="6">
    <source>
        <dbReference type="ARBA" id="ARBA00023002"/>
    </source>
</evidence>
<comment type="function">
    <text evidence="9">Catalyzes the reduction of all-trans-retinal to all-trans-retinol in the presence of NADPH.</text>
</comment>
<evidence type="ECO:0000256" key="8">
    <source>
        <dbReference type="ARBA" id="ARBA00023136"/>
    </source>
</evidence>
<evidence type="ECO:0000313" key="14">
    <source>
        <dbReference type="Proteomes" id="UP000799437"/>
    </source>
</evidence>
<dbReference type="PROSITE" id="PS00061">
    <property type="entry name" value="ADH_SHORT"/>
    <property type="match status" value="1"/>
</dbReference>
<dbReference type="EMBL" id="ML996578">
    <property type="protein sequence ID" value="KAF2754955.1"/>
    <property type="molecule type" value="Genomic_DNA"/>
</dbReference>
<gene>
    <name evidence="13" type="ORF">EJ05DRAFT_513286</name>
</gene>
<dbReference type="GeneID" id="54489470"/>
<evidence type="ECO:0000256" key="7">
    <source>
        <dbReference type="ARBA" id="ARBA00023098"/>
    </source>
</evidence>
<evidence type="ECO:0000256" key="3">
    <source>
        <dbReference type="ARBA" id="ARBA00022692"/>
    </source>
</evidence>
<dbReference type="RefSeq" id="XP_033597406.1">
    <property type="nucleotide sequence ID" value="XM_033748416.1"/>
</dbReference>
<dbReference type="FunFam" id="3.40.50.720:FF:000131">
    <property type="entry name" value="Short-chain dehydrogenase/reductase 3"/>
    <property type="match status" value="1"/>
</dbReference>
<evidence type="ECO:0000313" key="13">
    <source>
        <dbReference type="EMBL" id="KAF2754955.1"/>
    </source>
</evidence>
<dbReference type="OrthoDB" id="10253736at2759"/>
<evidence type="ECO:0000256" key="10">
    <source>
        <dbReference type="ARBA" id="ARBA00068717"/>
    </source>
</evidence>
<keyword evidence="5" id="KW-1133">Transmembrane helix</keyword>
<dbReference type="Proteomes" id="UP000799437">
    <property type="component" value="Unassembled WGS sequence"/>
</dbReference>
<evidence type="ECO:0000256" key="11">
    <source>
        <dbReference type="ARBA" id="ARBA00082544"/>
    </source>
</evidence>